<proteinExistence type="predicted"/>
<name>A0ACC2B5A5_DIPCM</name>
<organism evidence="1 2">
    <name type="scientific">Diphasiastrum complanatum</name>
    <name type="common">Issler's clubmoss</name>
    <name type="synonym">Lycopodium complanatum</name>
    <dbReference type="NCBI Taxonomy" id="34168"/>
    <lineage>
        <taxon>Eukaryota</taxon>
        <taxon>Viridiplantae</taxon>
        <taxon>Streptophyta</taxon>
        <taxon>Embryophyta</taxon>
        <taxon>Tracheophyta</taxon>
        <taxon>Lycopodiopsida</taxon>
        <taxon>Lycopodiales</taxon>
        <taxon>Lycopodiaceae</taxon>
        <taxon>Lycopodioideae</taxon>
        <taxon>Diphasiastrum</taxon>
    </lineage>
</organism>
<keyword evidence="2" id="KW-1185">Reference proteome</keyword>
<dbReference type="Proteomes" id="UP001162992">
    <property type="component" value="Chromosome 17"/>
</dbReference>
<reference evidence="2" key="1">
    <citation type="journal article" date="2024" name="Proc. Natl. Acad. Sci. U.S.A.">
        <title>Extraordinary preservation of gene collinearity over three hundred million years revealed in homosporous lycophytes.</title>
        <authorList>
            <person name="Li C."/>
            <person name="Wickell D."/>
            <person name="Kuo L.Y."/>
            <person name="Chen X."/>
            <person name="Nie B."/>
            <person name="Liao X."/>
            <person name="Peng D."/>
            <person name="Ji J."/>
            <person name="Jenkins J."/>
            <person name="Williams M."/>
            <person name="Shu S."/>
            <person name="Plott C."/>
            <person name="Barry K."/>
            <person name="Rajasekar S."/>
            <person name="Grimwood J."/>
            <person name="Han X."/>
            <person name="Sun S."/>
            <person name="Hou Z."/>
            <person name="He W."/>
            <person name="Dai G."/>
            <person name="Sun C."/>
            <person name="Schmutz J."/>
            <person name="Leebens-Mack J.H."/>
            <person name="Li F.W."/>
            <person name="Wang L."/>
        </authorList>
    </citation>
    <scope>NUCLEOTIDE SEQUENCE [LARGE SCALE GENOMIC DNA]</scope>
    <source>
        <strain evidence="2">cv. PW_Plant_1</strain>
    </source>
</reference>
<comment type="caution">
    <text evidence="1">The sequence shown here is derived from an EMBL/GenBank/DDBJ whole genome shotgun (WGS) entry which is preliminary data.</text>
</comment>
<sequence length="292" mass="32971">MPQPSFKNFTKMEDVAGWPLELKLSCLTLEKADNCRSNQMVNNGWAAASLLEAYTWNSSYAPLIDYNEPLPHSCYVKVPLVRQEFNWDCGLACVSMVLKALGIERCELQYLRRFCHATSIWTIDLAHLLRQFCVDVAFLTITIGANPVLAVETFYKDNMEEDGERVNKLFEKAPQAGIQIQWRSISGEELSMLILSGQYLAITLVDKRKLSHPWIEDLCLVECCGLNTGYTGHYIVICGYDIDTDEFEIRDPASTSESGKISLELLDEARKSFGTDEDILLVSLENFEPTVG</sequence>
<protein>
    <submittedName>
        <fullName evidence="1">Uncharacterized protein</fullName>
    </submittedName>
</protein>
<evidence type="ECO:0000313" key="2">
    <source>
        <dbReference type="Proteomes" id="UP001162992"/>
    </source>
</evidence>
<dbReference type="EMBL" id="CM055108">
    <property type="protein sequence ID" value="KAJ7524923.1"/>
    <property type="molecule type" value="Genomic_DNA"/>
</dbReference>
<gene>
    <name evidence="1" type="ORF">O6H91_17G028000</name>
</gene>
<evidence type="ECO:0000313" key="1">
    <source>
        <dbReference type="EMBL" id="KAJ7524923.1"/>
    </source>
</evidence>
<accession>A0ACC2B5A5</accession>